<reference evidence="1" key="1">
    <citation type="journal article" date="2023" name="Nat. Commun.">
        <title>Diploid and tetraploid genomes of Acorus and the evolution of monocots.</title>
        <authorList>
            <person name="Ma L."/>
            <person name="Liu K.W."/>
            <person name="Li Z."/>
            <person name="Hsiao Y.Y."/>
            <person name="Qi Y."/>
            <person name="Fu T."/>
            <person name="Tang G.D."/>
            <person name="Zhang D."/>
            <person name="Sun W.H."/>
            <person name="Liu D.K."/>
            <person name="Li Y."/>
            <person name="Chen G.Z."/>
            <person name="Liu X.D."/>
            <person name="Liao X.Y."/>
            <person name="Jiang Y.T."/>
            <person name="Yu X."/>
            <person name="Hao Y."/>
            <person name="Huang J."/>
            <person name="Zhao X.W."/>
            <person name="Ke S."/>
            <person name="Chen Y.Y."/>
            <person name="Wu W.L."/>
            <person name="Hsu J.L."/>
            <person name="Lin Y.F."/>
            <person name="Huang M.D."/>
            <person name="Li C.Y."/>
            <person name="Huang L."/>
            <person name="Wang Z.W."/>
            <person name="Zhao X."/>
            <person name="Zhong W.Y."/>
            <person name="Peng D.H."/>
            <person name="Ahmad S."/>
            <person name="Lan S."/>
            <person name="Zhang J.S."/>
            <person name="Tsai W.C."/>
            <person name="Van de Peer Y."/>
            <person name="Liu Z.J."/>
        </authorList>
    </citation>
    <scope>NUCLEOTIDE SEQUENCE</scope>
    <source>
        <strain evidence="1">CP</strain>
    </source>
</reference>
<evidence type="ECO:0000313" key="2">
    <source>
        <dbReference type="Proteomes" id="UP001180020"/>
    </source>
</evidence>
<evidence type="ECO:0000313" key="1">
    <source>
        <dbReference type="EMBL" id="KAK1282015.1"/>
    </source>
</evidence>
<organism evidence="1 2">
    <name type="scientific">Acorus calamus</name>
    <name type="common">Sweet flag</name>
    <dbReference type="NCBI Taxonomy" id="4465"/>
    <lineage>
        <taxon>Eukaryota</taxon>
        <taxon>Viridiplantae</taxon>
        <taxon>Streptophyta</taxon>
        <taxon>Embryophyta</taxon>
        <taxon>Tracheophyta</taxon>
        <taxon>Spermatophyta</taxon>
        <taxon>Magnoliopsida</taxon>
        <taxon>Liliopsida</taxon>
        <taxon>Acoraceae</taxon>
        <taxon>Acorus</taxon>
    </lineage>
</organism>
<gene>
    <name evidence="1" type="ORF">QJS10_CPB22g01287</name>
</gene>
<dbReference type="PANTHER" id="PTHR31170:SF25">
    <property type="entry name" value="BNAA09G04570D PROTEIN"/>
    <property type="match status" value="1"/>
</dbReference>
<dbReference type="PANTHER" id="PTHR31170">
    <property type="entry name" value="BNAC04G53230D PROTEIN"/>
    <property type="match status" value="1"/>
</dbReference>
<dbReference type="EMBL" id="JAUJYO010000022">
    <property type="protein sequence ID" value="KAK1282015.1"/>
    <property type="molecule type" value="Genomic_DNA"/>
</dbReference>
<proteinExistence type="predicted"/>
<keyword evidence="2" id="KW-1185">Reference proteome</keyword>
<dbReference type="InterPro" id="IPR004158">
    <property type="entry name" value="DUF247_pln"/>
</dbReference>
<dbReference type="Proteomes" id="UP001180020">
    <property type="component" value="Unassembled WGS sequence"/>
</dbReference>
<reference evidence="1" key="2">
    <citation type="submission" date="2023-06" db="EMBL/GenBank/DDBJ databases">
        <authorList>
            <person name="Ma L."/>
            <person name="Liu K.-W."/>
            <person name="Li Z."/>
            <person name="Hsiao Y.-Y."/>
            <person name="Qi Y."/>
            <person name="Fu T."/>
            <person name="Tang G."/>
            <person name="Zhang D."/>
            <person name="Sun W.-H."/>
            <person name="Liu D.-K."/>
            <person name="Li Y."/>
            <person name="Chen G.-Z."/>
            <person name="Liu X.-D."/>
            <person name="Liao X.-Y."/>
            <person name="Jiang Y.-T."/>
            <person name="Yu X."/>
            <person name="Hao Y."/>
            <person name="Huang J."/>
            <person name="Zhao X.-W."/>
            <person name="Ke S."/>
            <person name="Chen Y.-Y."/>
            <person name="Wu W.-L."/>
            <person name="Hsu J.-L."/>
            <person name="Lin Y.-F."/>
            <person name="Huang M.-D."/>
            <person name="Li C.-Y."/>
            <person name="Huang L."/>
            <person name="Wang Z.-W."/>
            <person name="Zhao X."/>
            <person name="Zhong W.-Y."/>
            <person name="Peng D.-H."/>
            <person name="Ahmad S."/>
            <person name="Lan S."/>
            <person name="Zhang J.-S."/>
            <person name="Tsai W.-C."/>
            <person name="Van De Peer Y."/>
            <person name="Liu Z.-J."/>
        </authorList>
    </citation>
    <scope>NUCLEOTIDE SEQUENCE</scope>
    <source>
        <strain evidence="1">CP</strain>
        <tissue evidence="1">Leaves</tissue>
    </source>
</reference>
<accession>A0AAV9BZ14</accession>
<protein>
    <submittedName>
        <fullName evidence="1">Uncharacterized protein</fullName>
    </submittedName>
</protein>
<sequence length="141" mass="16479">MDRLIRTSRDVSILEEAGILRIGLNSHEEVAYFFHRLCMNVYYNNGKNYLRNVYNNVNSYCDLRSHRWKALMLREYSVYFKHSWKLVSVVAATILLDSFEKQMKIGIPKLRHSPVLMLGLLGADLVLDLRPSHGPKPFRPK</sequence>
<dbReference type="Pfam" id="PF03140">
    <property type="entry name" value="DUF247"/>
    <property type="match status" value="1"/>
</dbReference>
<comment type="caution">
    <text evidence="1">The sequence shown here is derived from an EMBL/GenBank/DDBJ whole genome shotgun (WGS) entry which is preliminary data.</text>
</comment>
<dbReference type="AlphaFoldDB" id="A0AAV9BZ14"/>
<name>A0AAV9BZ14_ACOCL</name>